<evidence type="ECO:0000313" key="3">
    <source>
        <dbReference type="Proteomes" id="UP000284379"/>
    </source>
</evidence>
<dbReference type="Pfam" id="PF10988">
    <property type="entry name" value="DUF2807"/>
    <property type="match status" value="1"/>
</dbReference>
<dbReference type="Proteomes" id="UP000284379">
    <property type="component" value="Unassembled WGS sequence"/>
</dbReference>
<evidence type="ECO:0000259" key="1">
    <source>
        <dbReference type="Pfam" id="PF10988"/>
    </source>
</evidence>
<comment type="caution">
    <text evidence="2">The sequence shown here is derived from an EMBL/GenBank/DDBJ whole genome shotgun (WGS) entry which is preliminary data.</text>
</comment>
<gene>
    <name evidence="2" type="ORF">DW888_06600</name>
</gene>
<protein>
    <submittedName>
        <fullName evidence="2">DUF2807 domain-containing protein</fullName>
    </submittedName>
</protein>
<dbReference type="EMBL" id="QSGO01000004">
    <property type="protein sequence ID" value="RHB36310.1"/>
    <property type="molecule type" value="Genomic_DNA"/>
</dbReference>
<dbReference type="InterPro" id="IPR021255">
    <property type="entry name" value="DUF2807"/>
</dbReference>
<reference evidence="2 3" key="1">
    <citation type="submission" date="2018-08" db="EMBL/GenBank/DDBJ databases">
        <title>A genome reference for cultivated species of the human gut microbiota.</title>
        <authorList>
            <person name="Zou Y."/>
            <person name="Xue W."/>
            <person name="Luo G."/>
        </authorList>
    </citation>
    <scope>NUCLEOTIDE SEQUENCE [LARGE SCALE GENOMIC DNA]</scope>
    <source>
        <strain evidence="2 3">AM40-30BH</strain>
    </source>
</reference>
<dbReference type="PANTHER" id="PTHR39200">
    <property type="entry name" value="HYPOTHETICAL EXPORTED PROTEIN"/>
    <property type="match status" value="1"/>
</dbReference>
<dbReference type="PANTHER" id="PTHR39200:SF1">
    <property type="entry name" value="AUTO-TRANSPORTER ADHESIN HEAD GIN DOMAIN-CONTAINING PROTEIN-RELATED"/>
    <property type="match status" value="1"/>
</dbReference>
<organism evidence="2 3">
    <name type="scientific">Bacteroides nordii</name>
    <dbReference type="NCBI Taxonomy" id="291645"/>
    <lineage>
        <taxon>Bacteria</taxon>
        <taxon>Pseudomonadati</taxon>
        <taxon>Bacteroidota</taxon>
        <taxon>Bacteroidia</taxon>
        <taxon>Bacteroidales</taxon>
        <taxon>Bacteroidaceae</taxon>
        <taxon>Bacteroides</taxon>
    </lineage>
</organism>
<accession>A0A413VRM8</accession>
<proteinExistence type="predicted"/>
<dbReference type="AlphaFoldDB" id="A0A413VRM8"/>
<evidence type="ECO:0000313" key="2">
    <source>
        <dbReference type="EMBL" id="RHB36310.1"/>
    </source>
</evidence>
<sequence length="267" mass="28986">MQLYQDKLRLIYKNPEKRKEMKTNLTVLLATILVCLLTSCTFIGERAEGLKPSKKMITRDYEIKNFTAIDANTVSNIHYTQAIDGKSSLQISGPDNFVNLIQVSVKGNTLVLTMDKQKKIRNTKNLKITVSSPNLDRINFKGVGNINIENKLTTNTLDIESKGVGNIEIQDLSCQNLTVSSMGVGNVNLKGKAESANLYSKGVGDVEATNLEAIHVKASSHGVGNISCNAVESLDAAVRGVGSIHYKGSPVQKTFSKKGVGSIKSIE</sequence>
<dbReference type="Gene3D" id="2.160.20.120">
    <property type="match status" value="1"/>
</dbReference>
<feature type="domain" description="Putative auto-transporter adhesin head GIN" evidence="1">
    <location>
        <begin position="65"/>
        <end position="250"/>
    </location>
</feature>
<name>A0A413VRM8_9BACE</name>